<evidence type="ECO:0000313" key="2">
    <source>
        <dbReference type="EMBL" id="RHA67903.1"/>
    </source>
</evidence>
<name>A0A413SJS6_9FIRM</name>
<comment type="caution">
    <text evidence="2">The sequence shown here is derived from an EMBL/GenBank/DDBJ whole genome shotgun (WGS) entry which is preliminary data.</text>
</comment>
<keyword evidence="1" id="KW-0812">Transmembrane</keyword>
<dbReference type="RefSeq" id="WP_118590847.1">
    <property type="nucleotide sequence ID" value="NZ_QSFP01000006.1"/>
</dbReference>
<dbReference type="EMBL" id="QSFP01000006">
    <property type="protein sequence ID" value="RHA67903.1"/>
    <property type="molecule type" value="Genomic_DNA"/>
</dbReference>
<dbReference type="Proteomes" id="UP000284465">
    <property type="component" value="Unassembled WGS sequence"/>
</dbReference>
<proteinExistence type="predicted"/>
<feature type="transmembrane region" description="Helical" evidence="1">
    <location>
        <begin position="39"/>
        <end position="59"/>
    </location>
</feature>
<evidence type="ECO:0000256" key="1">
    <source>
        <dbReference type="SAM" id="Phobius"/>
    </source>
</evidence>
<evidence type="ECO:0000313" key="3">
    <source>
        <dbReference type="Proteomes" id="UP000284465"/>
    </source>
</evidence>
<organism evidence="2 3">
    <name type="scientific">Roseburia intestinalis</name>
    <dbReference type="NCBI Taxonomy" id="166486"/>
    <lineage>
        <taxon>Bacteria</taxon>
        <taxon>Bacillati</taxon>
        <taxon>Bacillota</taxon>
        <taxon>Clostridia</taxon>
        <taxon>Lachnospirales</taxon>
        <taxon>Lachnospiraceae</taxon>
        <taxon>Roseburia</taxon>
    </lineage>
</organism>
<keyword evidence="1" id="KW-0472">Membrane</keyword>
<sequence length="73" mass="8379">MLYDFGSSILRSIGDSERPLYSLIAAVCKRVHEFWVLMIIYPISWVVMGIAMMIAYTLLRRKILAKSGVNQLE</sequence>
<keyword evidence="1" id="KW-1133">Transmembrane helix</keyword>
<gene>
    <name evidence="2" type="ORF">DW927_07035</name>
</gene>
<dbReference type="AlphaFoldDB" id="A0A413SJS6"/>
<accession>A0A413SJS6</accession>
<reference evidence="2 3" key="1">
    <citation type="submission" date="2018-08" db="EMBL/GenBank/DDBJ databases">
        <title>A genome reference for cultivated species of the human gut microbiota.</title>
        <authorList>
            <person name="Zou Y."/>
            <person name="Xue W."/>
            <person name="Luo G."/>
        </authorList>
    </citation>
    <scope>NUCLEOTIDE SEQUENCE [LARGE SCALE GENOMIC DNA]</scope>
    <source>
        <strain evidence="2 3">AM43-11</strain>
    </source>
</reference>
<protein>
    <submittedName>
        <fullName evidence="2">Uncharacterized protein</fullName>
    </submittedName>
</protein>